<dbReference type="AlphaFoldDB" id="A0A223NWW6"/>
<organism evidence="1 2">
    <name type="scientific">Mucilaginibacter xinganensis</name>
    <dbReference type="NCBI Taxonomy" id="1234841"/>
    <lineage>
        <taxon>Bacteria</taxon>
        <taxon>Pseudomonadati</taxon>
        <taxon>Bacteroidota</taxon>
        <taxon>Sphingobacteriia</taxon>
        <taxon>Sphingobacteriales</taxon>
        <taxon>Sphingobacteriaceae</taxon>
        <taxon>Mucilaginibacter</taxon>
    </lineage>
</organism>
<dbReference type="KEGG" id="muc:MuYL_2393"/>
<dbReference type="EMBL" id="CP022743">
    <property type="protein sequence ID" value="ASU34280.1"/>
    <property type="molecule type" value="Genomic_DNA"/>
</dbReference>
<sequence length="152" mass="16873">MIVISPVINTITQFLQFAGIGFAFRDIETESFLPGLELEDGKIIIDTKKLLHPGDILHEAGHLATLPSDIRCSVSGRLPDTDMHRSGELMALAWSYAACLFTGIDPQIVFHEHGYKGESENILQNFKAGRYLAVPGLELRGMTYGKKKSRRT</sequence>
<evidence type="ECO:0008006" key="3">
    <source>
        <dbReference type="Google" id="ProtNLM"/>
    </source>
</evidence>
<accession>A0A223NWW6</accession>
<protein>
    <recommendedName>
        <fullName evidence="3">IrrE N-terminal-like domain-containing protein</fullName>
    </recommendedName>
</protein>
<reference evidence="1 2" key="1">
    <citation type="submission" date="2017-08" db="EMBL/GenBank/DDBJ databases">
        <title>Complete genome sequence of Mucilaginibacter sp. strain BJC16-A31.</title>
        <authorList>
            <consortium name="Henan University of Science and Technology"/>
            <person name="You X."/>
        </authorList>
    </citation>
    <scope>NUCLEOTIDE SEQUENCE [LARGE SCALE GENOMIC DNA]</scope>
    <source>
        <strain evidence="1 2">BJC16-A31</strain>
    </source>
</reference>
<proteinExistence type="predicted"/>
<name>A0A223NWW6_9SPHI</name>
<gene>
    <name evidence="1" type="ORF">MuYL_2393</name>
</gene>
<dbReference type="Proteomes" id="UP000215002">
    <property type="component" value="Chromosome"/>
</dbReference>
<keyword evidence="2" id="KW-1185">Reference proteome</keyword>
<evidence type="ECO:0000313" key="2">
    <source>
        <dbReference type="Proteomes" id="UP000215002"/>
    </source>
</evidence>
<evidence type="ECO:0000313" key="1">
    <source>
        <dbReference type="EMBL" id="ASU34280.1"/>
    </source>
</evidence>